<feature type="compositionally biased region" description="Acidic residues" evidence="1">
    <location>
        <begin position="206"/>
        <end position="217"/>
    </location>
</feature>
<feature type="region of interest" description="Disordered" evidence="1">
    <location>
        <begin position="144"/>
        <end position="227"/>
    </location>
</feature>
<reference evidence="2 3" key="1">
    <citation type="submission" date="2021-04" db="EMBL/GenBank/DDBJ databases">
        <authorList>
            <person name="Bliznina A."/>
        </authorList>
    </citation>
    <scope>NUCLEOTIDE SEQUENCE [LARGE SCALE GENOMIC DNA]</scope>
</reference>
<protein>
    <submittedName>
        <fullName evidence="2">Oidioi.mRNA.OKI2018_I69.PAR.g9797.t1.cds</fullName>
    </submittedName>
</protein>
<feature type="compositionally biased region" description="Low complexity" evidence="1">
    <location>
        <begin position="184"/>
        <end position="205"/>
    </location>
</feature>
<dbReference type="EMBL" id="OU015568">
    <property type="protein sequence ID" value="CAG5081141.1"/>
    <property type="molecule type" value="Genomic_DNA"/>
</dbReference>
<feature type="compositionally biased region" description="Polar residues" evidence="1">
    <location>
        <begin position="404"/>
        <end position="422"/>
    </location>
</feature>
<feature type="compositionally biased region" description="Polar residues" evidence="1">
    <location>
        <begin position="156"/>
        <end position="171"/>
    </location>
</feature>
<accession>A0ABN7RSR0</accession>
<sequence>MLENYVNFIATCGSAPSLSKCQLRRVQTPPSNPIAFFDDHYNSWEIRCSTCISTYNNDYNRIEGFINQLGHNQDFDLKSEFMSMRRAQLHRVMENHRSIFDFFTHHKFNFGLLNVQNSSILAAAAEIAEIENRHHCDTPMMMTPTPAAAAGDIASKETQSAAFEVSNPNNADNDDDKLIEPKDSAAAAVDAPADTGSIIEISSQSSDDDDDDEDDDPSYNYEPNKTFTAERKKLLKKQRRNVSTQAAIQASLQEERFKPIRLGNRGGSTSDRRVVGFGAGGGKQAREESQKTSIDTIKLVHRSTTTTTSSQESSSSSKQQQPSATTNKATTKSFEGCSESVPIFDAHFRRIGLKKLLPKPPAKSKKDDDEWYLPNGIYLNPNYNGERRRNNTQRQTKGGGGESSPATDSTTSRRVNSNQIHNNARDENSDAVIKNLQLQEKSHTNTIWQKVIYKCDCVCVCYYVLFRKSPPKQPDVQKIATSEPSPIKTTVTRETQTDPLLPPPPFQRPQHAPTISSNNNNTQLIITMTNYGLLMTPVNNSNVQVSINELNLPKAFHPIPGTMPQNIGAKRLFMNVSNPAVAPVKPPRRKKQQKSTINSPKQQQPPPPPHIGHHNQHNTSIGSNKTTSSGSNSTIPASGIMMDHTQTISHSTTPTTPQLNTTIQSFNSESNSSSILSNNDFTAADQCFLLSEERQHVDKAILEQIYTDQFINRATSATTGQLGQQTVIPPPPPPPTNNHHLTSLPAQTNTTTAHISNQTTLTNSRDKKAAPPAYNQIFPPKKNSIMTKDQLALYFQQQQQQRNQQLFAVAAAAAAQQRQPQRQFLYRQQLLHQQTYNSYVPHHHHPSNSTTIQQTTNNSYPHHQKTTAQFQPR</sequence>
<feature type="region of interest" description="Disordered" evidence="1">
    <location>
        <begin position="259"/>
        <end position="334"/>
    </location>
</feature>
<evidence type="ECO:0000313" key="2">
    <source>
        <dbReference type="EMBL" id="CAG5081141.1"/>
    </source>
</evidence>
<feature type="compositionally biased region" description="Low complexity" evidence="1">
    <location>
        <begin position="303"/>
        <end position="326"/>
    </location>
</feature>
<gene>
    <name evidence="2" type="ORF">OKIOD_LOCUS1355</name>
</gene>
<feature type="compositionally biased region" description="Low complexity" evidence="1">
    <location>
        <begin position="617"/>
        <end position="635"/>
    </location>
</feature>
<feature type="region of interest" description="Disordered" evidence="1">
    <location>
        <begin position="580"/>
        <end position="674"/>
    </location>
</feature>
<feature type="compositionally biased region" description="Low complexity" evidence="1">
    <location>
        <begin position="847"/>
        <end position="859"/>
    </location>
</feature>
<feature type="region of interest" description="Disordered" evidence="1">
    <location>
        <begin position="759"/>
        <end position="780"/>
    </location>
</feature>
<evidence type="ECO:0000256" key="1">
    <source>
        <dbReference type="SAM" id="MobiDB-lite"/>
    </source>
</evidence>
<feature type="region of interest" description="Disordered" evidence="1">
    <location>
        <begin position="839"/>
        <end position="873"/>
    </location>
</feature>
<proteinExistence type="predicted"/>
<name>A0ABN7RSR0_OIKDI</name>
<organism evidence="2 3">
    <name type="scientific">Oikopleura dioica</name>
    <name type="common">Tunicate</name>
    <dbReference type="NCBI Taxonomy" id="34765"/>
    <lineage>
        <taxon>Eukaryota</taxon>
        <taxon>Metazoa</taxon>
        <taxon>Chordata</taxon>
        <taxon>Tunicata</taxon>
        <taxon>Appendicularia</taxon>
        <taxon>Copelata</taxon>
        <taxon>Oikopleuridae</taxon>
        <taxon>Oikopleura</taxon>
    </lineage>
</organism>
<keyword evidence="3" id="KW-1185">Reference proteome</keyword>
<feature type="region of interest" description="Disordered" evidence="1">
    <location>
        <begin position="379"/>
        <end position="428"/>
    </location>
</feature>
<evidence type="ECO:0000313" key="3">
    <source>
        <dbReference type="Proteomes" id="UP001158576"/>
    </source>
</evidence>
<feature type="compositionally biased region" description="Low complexity" evidence="1">
    <location>
        <begin position="644"/>
        <end position="674"/>
    </location>
</feature>
<dbReference type="Proteomes" id="UP001158576">
    <property type="component" value="Chromosome PAR"/>
</dbReference>